<dbReference type="RefSeq" id="WP_151916187.1">
    <property type="nucleotide sequence ID" value="NZ_RQSP01000004.1"/>
</dbReference>
<dbReference type="InterPro" id="IPR045540">
    <property type="entry name" value="YegS/DAGK_C"/>
</dbReference>
<dbReference type="InterPro" id="IPR050187">
    <property type="entry name" value="Lipid_Phosphate_FormReg"/>
</dbReference>
<feature type="domain" description="DAGKc" evidence="9">
    <location>
        <begin position="8"/>
        <end position="146"/>
    </location>
</feature>
<evidence type="ECO:0000256" key="8">
    <source>
        <dbReference type="ARBA" id="ARBA00023264"/>
    </source>
</evidence>
<evidence type="ECO:0000256" key="2">
    <source>
        <dbReference type="ARBA" id="ARBA00005983"/>
    </source>
</evidence>
<protein>
    <submittedName>
        <fullName evidence="10">Diacylglycerol kinase</fullName>
    </submittedName>
</protein>
<dbReference type="OrthoDB" id="142078at2"/>
<keyword evidence="7" id="KW-0594">Phospholipid biosynthesis</keyword>
<evidence type="ECO:0000313" key="10">
    <source>
        <dbReference type="EMBL" id="KAB5608167.1"/>
    </source>
</evidence>
<dbReference type="Gene3D" id="2.60.200.40">
    <property type="match status" value="1"/>
</dbReference>
<evidence type="ECO:0000259" key="9">
    <source>
        <dbReference type="PROSITE" id="PS50146"/>
    </source>
</evidence>
<proteinExistence type="inferred from homology"/>
<keyword evidence="6" id="KW-0067">ATP-binding</keyword>
<dbReference type="Pfam" id="PF00781">
    <property type="entry name" value="DAGK_cat"/>
    <property type="match status" value="1"/>
</dbReference>
<comment type="caution">
    <text evidence="10">The sequence shown here is derived from an EMBL/GenBank/DDBJ whole genome shotgun (WGS) entry which is preliminary data.</text>
</comment>
<comment type="cofactor">
    <cofactor evidence="1">
        <name>Mg(2+)</name>
        <dbReference type="ChEBI" id="CHEBI:18420"/>
    </cofactor>
</comment>
<dbReference type="InterPro" id="IPR001206">
    <property type="entry name" value="Diacylglycerol_kinase_cat_dom"/>
</dbReference>
<keyword evidence="7" id="KW-0444">Lipid biosynthesis</keyword>
<dbReference type="GO" id="GO:0016301">
    <property type="term" value="F:kinase activity"/>
    <property type="evidence" value="ECO:0007669"/>
    <property type="project" value="UniProtKB-KW"/>
</dbReference>
<evidence type="ECO:0000256" key="6">
    <source>
        <dbReference type="ARBA" id="ARBA00022840"/>
    </source>
</evidence>
<keyword evidence="11" id="KW-1185">Reference proteome</keyword>
<dbReference type="PANTHER" id="PTHR12358:SF54">
    <property type="entry name" value="SPHINGOSINE KINASE RELATED PROTEIN"/>
    <property type="match status" value="1"/>
</dbReference>
<sequence length="382" mass="40398">MSAPDDSTRGVSVAVIGNPASDKGRGAAIDVQVVDLLREAGRRYGFAVSDLTGTSFDDSLSNAIHARDDYDHLVVVGGDGMIALGANAVASSGKPLGIVAIGSGNDFARGLGLPVNRVQVAVEGIVGAIVRGSHIDVDMGRITRLTDCDTVDHDTDHAVDRAAAVVSDASPRYYAGMLSCGVDAAINDRANHSRLPGGSLRYAAAAVAELSHLSSYGYHVRATLPDGRIWEQDLVTPLLTVANARYIGGGIEVSPYSLFDDGLLDLVWARRVPNLLECAALMRNAYNGRLLSSDVLGWRRIRAIEITRSDEGDEPPTLMADGEYVGALAVRVDAMGRSLRVLVPPAVARDQSWRSERGVIEAIRRDGRLDDADDAADAESAA</sequence>
<dbReference type="Proteomes" id="UP000326336">
    <property type="component" value="Unassembled WGS sequence"/>
</dbReference>
<comment type="similarity">
    <text evidence="2">Belongs to the diacylglycerol/lipid kinase family.</text>
</comment>
<evidence type="ECO:0000256" key="1">
    <source>
        <dbReference type="ARBA" id="ARBA00001946"/>
    </source>
</evidence>
<dbReference type="PANTHER" id="PTHR12358">
    <property type="entry name" value="SPHINGOSINE KINASE"/>
    <property type="match status" value="1"/>
</dbReference>
<dbReference type="Pfam" id="PF19279">
    <property type="entry name" value="YegS_C"/>
    <property type="match status" value="1"/>
</dbReference>
<accession>A0A5N5RLK3</accession>
<dbReference type="InterPro" id="IPR017438">
    <property type="entry name" value="ATP-NAD_kinase_N"/>
</dbReference>
<keyword evidence="7" id="KW-0443">Lipid metabolism</keyword>
<keyword evidence="3" id="KW-0808">Transferase</keyword>
<keyword evidence="8" id="KW-1208">Phospholipid metabolism</keyword>
<dbReference type="InterPro" id="IPR016064">
    <property type="entry name" value="NAD/diacylglycerol_kinase_sf"/>
</dbReference>
<evidence type="ECO:0000256" key="3">
    <source>
        <dbReference type="ARBA" id="ARBA00022679"/>
    </source>
</evidence>
<keyword evidence="4" id="KW-0547">Nucleotide-binding</keyword>
<dbReference type="AlphaFoldDB" id="A0A5N5RLK3"/>
<dbReference type="EMBL" id="RQSP01000004">
    <property type="protein sequence ID" value="KAB5608167.1"/>
    <property type="molecule type" value="Genomic_DNA"/>
</dbReference>
<dbReference type="GO" id="GO:0005524">
    <property type="term" value="F:ATP binding"/>
    <property type="evidence" value="ECO:0007669"/>
    <property type="project" value="UniProtKB-KW"/>
</dbReference>
<organism evidence="10 11">
    <name type="scientific">Bifidobacterium jacchi</name>
    <dbReference type="NCBI Taxonomy" id="2490545"/>
    <lineage>
        <taxon>Bacteria</taxon>
        <taxon>Bacillati</taxon>
        <taxon>Actinomycetota</taxon>
        <taxon>Actinomycetes</taxon>
        <taxon>Bifidobacteriales</taxon>
        <taxon>Bifidobacteriaceae</taxon>
        <taxon>Bifidobacterium</taxon>
    </lineage>
</organism>
<evidence type="ECO:0000256" key="4">
    <source>
        <dbReference type="ARBA" id="ARBA00022741"/>
    </source>
</evidence>
<dbReference type="GO" id="GO:0008654">
    <property type="term" value="P:phospholipid biosynthetic process"/>
    <property type="evidence" value="ECO:0007669"/>
    <property type="project" value="UniProtKB-KW"/>
</dbReference>
<name>A0A5N5RLK3_9BIFI</name>
<dbReference type="PROSITE" id="PS50146">
    <property type="entry name" value="DAGK"/>
    <property type="match status" value="1"/>
</dbReference>
<evidence type="ECO:0000313" key="11">
    <source>
        <dbReference type="Proteomes" id="UP000326336"/>
    </source>
</evidence>
<evidence type="ECO:0000256" key="7">
    <source>
        <dbReference type="ARBA" id="ARBA00023209"/>
    </source>
</evidence>
<gene>
    <name evidence="10" type="ORF">EHS19_02245</name>
</gene>
<dbReference type="SUPFAM" id="SSF111331">
    <property type="entry name" value="NAD kinase/diacylglycerol kinase-like"/>
    <property type="match status" value="1"/>
</dbReference>
<reference evidence="10 11" key="1">
    <citation type="journal article" date="2019" name="Int. J. Syst. Evol. Microbiol.">
        <title>Bifidobacterium jacchi sp. nov., isolated from the faeces of a baby common marmoset (Callithrix jacchus).</title>
        <authorList>
            <person name="Modesto M."/>
            <person name="Watanabe K."/>
            <person name="Arita M."/>
            <person name="Satti M."/>
            <person name="Oki K."/>
            <person name="Sciavilla P."/>
            <person name="Patavino C."/>
            <person name="Camma C."/>
            <person name="Michelini S."/>
            <person name="Sgorbati B."/>
            <person name="Mattarelli P."/>
        </authorList>
    </citation>
    <scope>NUCLEOTIDE SEQUENCE [LARGE SCALE GENOMIC DNA]</scope>
    <source>
        <strain evidence="10 11">MRM 9.3</strain>
    </source>
</reference>
<keyword evidence="5 10" id="KW-0418">Kinase</keyword>
<evidence type="ECO:0000256" key="5">
    <source>
        <dbReference type="ARBA" id="ARBA00022777"/>
    </source>
</evidence>
<dbReference type="Gene3D" id="3.40.50.10330">
    <property type="entry name" value="Probable inorganic polyphosphate/atp-NAD kinase, domain 1"/>
    <property type="match status" value="1"/>
</dbReference>